<evidence type="ECO:0000259" key="14">
    <source>
        <dbReference type="PROSITE" id="PS50011"/>
    </source>
</evidence>
<dbReference type="GO" id="GO:0004674">
    <property type="term" value="F:protein serine/threonine kinase activity"/>
    <property type="evidence" value="ECO:0007669"/>
    <property type="project" value="UniProtKB-KW"/>
</dbReference>
<dbReference type="OMA" id="KFANEIH"/>
<keyword evidence="5" id="KW-0597">Phosphoprotein</keyword>
<dbReference type="PROSITE" id="PS00108">
    <property type="entry name" value="PROTEIN_KINASE_ST"/>
    <property type="match status" value="1"/>
</dbReference>
<dbReference type="EMBL" id="HE612863">
    <property type="protein sequence ID" value="CCE64466.1"/>
    <property type="molecule type" value="Genomic_DNA"/>
</dbReference>
<keyword evidence="8" id="KW-0418">Kinase</keyword>
<keyword evidence="10" id="KW-0810">Translation regulation</keyword>
<dbReference type="SUPFAM" id="SSF56112">
    <property type="entry name" value="Protein kinase-like (PK-like)"/>
    <property type="match status" value="1"/>
</dbReference>
<organism evidence="15 16">
    <name type="scientific">Tetrapisispora phaffii (strain ATCC 24235 / CBS 4417 / NBRC 1672 / NRRL Y-8282 / UCD 70-5)</name>
    <name type="common">Yeast</name>
    <name type="synonym">Fabospora phaffii</name>
    <dbReference type="NCBI Taxonomy" id="1071381"/>
    <lineage>
        <taxon>Eukaryota</taxon>
        <taxon>Fungi</taxon>
        <taxon>Dikarya</taxon>
        <taxon>Ascomycota</taxon>
        <taxon>Saccharomycotina</taxon>
        <taxon>Saccharomycetes</taxon>
        <taxon>Saccharomycetales</taxon>
        <taxon>Saccharomycetaceae</taxon>
        <taxon>Tetrapisispora</taxon>
    </lineage>
</organism>
<evidence type="ECO:0000256" key="1">
    <source>
        <dbReference type="ARBA" id="ARBA00004496"/>
    </source>
</evidence>
<reference evidence="15 16" key="1">
    <citation type="journal article" date="2011" name="Proc. Natl. Acad. Sci. U.S.A.">
        <title>Evolutionary erosion of yeast sex chromosomes by mating-type switching accidents.</title>
        <authorList>
            <person name="Gordon J.L."/>
            <person name="Armisen D."/>
            <person name="Proux-Wera E."/>
            <person name="Oheigeartaigh S.S."/>
            <person name="Byrne K.P."/>
            <person name="Wolfe K.H."/>
        </authorList>
    </citation>
    <scope>NUCLEOTIDE SEQUENCE [LARGE SCALE GENOMIC DNA]</scope>
    <source>
        <strain evidence="16">ATCC 24235 / CBS 4417 / NBRC 1672 / NRRL Y-8282 / UCD 70-5</strain>
    </source>
</reference>
<gene>
    <name evidence="15" type="primary">TPHA0H02630</name>
    <name evidence="15" type="ordered locus">TPHA_0H02630</name>
</gene>
<evidence type="ECO:0000256" key="9">
    <source>
        <dbReference type="ARBA" id="ARBA00022840"/>
    </source>
</evidence>
<evidence type="ECO:0000256" key="10">
    <source>
        <dbReference type="ARBA" id="ARBA00022845"/>
    </source>
</evidence>
<evidence type="ECO:0000256" key="11">
    <source>
        <dbReference type="ARBA" id="ARBA00047899"/>
    </source>
</evidence>
<evidence type="ECO:0000256" key="7">
    <source>
        <dbReference type="ARBA" id="ARBA00022741"/>
    </source>
</evidence>
<dbReference type="EC" id="2.7.11.1" evidence="2"/>
<dbReference type="OrthoDB" id="10252171at2759"/>
<name>G8BWL5_TETPH</name>
<dbReference type="Proteomes" id="UP000005666">
    <property type="component" value="Chromosome 8"/>
</dbReference>
<dbReference type="Gene3D" id="1.10.510.10">
    <property type="entry name" value="Transferase(Phosphotransferase) domain 1"/>
    <property type="match status" value="1"/>
</dbReference>
<dbReference type="InterPro" id="IPR008271">
    <property type="entry name" value="Ser/Thr_kinase_AS"/>
</dbReference>
<comment type="catalytic activity">
    <reaction evidence="11">
        <text>L-threonyl-[protein] + ATP = O-phospho-L-threonyl-[protein] + ADP + H(+)</text>
        <dbReference type="Rhea" id="RHEA:46608"/>
        <dbReference type="Rhea" id="RHEA-COMP:11060"/>
        <dbReference type="Rhea" id="RHEA-COMP:11605"/>
        <dbReference type="ChEBI" id="CHEBI:15378"/>
        <dbReference type="ChEBI" id="CHEBI:30013"/>
        <dbReference type="ChEBI" id="CHEBI:30616"/>
        <dbReference type="ChEBI" id="CHEBI:61977"/>
        <dbReference type="ChEBI" id="CHEBI:456216"/>
        <dbReference type="EC" id="2.7.11.1"/>
    </reaction>
</comment>
<dbReference type="FunFam" id="3.30.200.20:FF:000314">
    <property type="entry name" value="Serine/threonine protein kinase"/>
    <property type="match status" value="1"/>
</dbReference>
<evidence type="ECO:0000256" key="13">
    <source>
        <dbReference type="SAM" id="MobiDB-lite"/>
    </source>
</evidence>
<evidence type="ECO:0000256" key="6">
    <source>
        <dbReference type="ARBA" id="ARBA00022679"/>
    </source>
</evidence>
<keyword evidence="6" id="KW-0808">Transferase</keyword>
<feature type="region of interest" description="Disordered" evidence="13">
    <location>
        <begin position="933"/>
        <end position="997"/>
    </location>
</feature>
<evidence type="ECO:0000256" key="5">
    <source>
        <dbReference type="ARBA" id="ARBA00022553"/>
    </source>
</evidence>
<dbReference type="GO" id="GO:0045719">
    <property type="term" value="P:negative regulation of glycogen biosynthetic process"/>
    <property type="evidence" value="ECO:0007669"/>
    <property type="project" value="EnsemblFungi"/>
</dbReference>
<evidence type="ECO:0000313" key="15">
    <source>
        <dbReference type="EMBL" id="CCE64466.1"/>
    </source>
</evidence>
<keyword evidence="3" id="KW-0963">Cytoplasm</keyword>
<protein>
    <recommendedName>
        <fullName evidence="2">non-specific serine/threonine protein kinase</fullName>
        <ecNumber evidence="2">2.7.11.1</ecNumber>
    </recommendedName>
</protein>
<dbReference type="PROSITE" id="PS50011">
    <property type="entry name" value="PROTEIN_KINASE_DOM"/>
    <property type="match status" value="1"/>
</dbReference>
<accession>G8BWL5</accession>
<dbReference type="PANTHER" id="PTHR24346">
    <property type="entry name" value="MAP/MICROTUBULE AFFINITY-REGULATING KINASE"/>
    <property type="match status" value="1"/>
</dbReference>
<keyword evidence="4" id="KW-0723">Serine/threonine-protein kinase</keyword>
<dbReference type="CDD" id="cd14004">
    <property type="entry name" value="STKc_PASK"/>
    <property type="match status" value="1"/>
</dbReference>
<keyword evidence="16" id="KW-1185">Reference proteome</keyword>
<dbReference type="SMART" id="SM00220">
    <property type="entry name" value="S_TKc"/>
    <property type="match status" value="1"/>
</dbReference>
<feature type="compositionally biased region" description="Acidic residues" evidence="13">
    <location>
        <begin position="284"/>
        <end position="294"/>
    </location>
</feature>
<dbReference type="Gene3D" id="3.30.200.20">
    <property type="entry name" value="Phosphorylase Kinase, domain 1"/>
    <property type="match status" value="1"/>
</dbReference>
<dbReference type="Pfam" id="PF00069">
    <property type="entry name" value="Pkinase"/>
    <property type="match status" value="1"/>
</dbReference>
<feature type="compositionally biased region" description="Polar residues" evidence="13">
    <location>
        <begin position="934"/>
        <end position="943"/>
    </location>
</feature>
<evidence type="ECO:0000256" key="2">
    <source>
        <dbReference type="ARBA" id="ARBA00012513"/>
    </source>
</evidence>
<evidence type="ECO:0000256" key="3">
    <source>
        <dbReference type="ARBA" id="ARBA00022490"/>
    </source>
</evidence>
<comment type="subcellular location">
    <subcellularLocation>
        <location evidence="1">Cytoplasm</location>
    </subcellularLocation>
</comment>
<sequence length="1367" mass="152821">MPYIGGSDTSRNSFQTLREKHSILNEGNPTNQAQSQFNVSEKQVIEDLSPPNAANLQERSNSLHSLNSCSTDIDMQELMNLPNESTHVYSYNPLSPNSLAVRLKILKRSLEILIGNPDMLKDPSGSNSANGDDAETNHSRHLSQFIKHDKDFLSHLESYNSSQHNRDNNTSYDSADGVYAKNNRRDSLQLNKHTTHSATLQAFVTKSATATIMNTPTVSDTNIASMPRATSLMHLPSGHSSSLNGAYGKIKTSNSHSINKMTMHKLSNISEHETSYNNNNSGDESAESEINSESDEDNLNFTAISISTKHRKGVESKKENIFYNNSTASQSAEIVTSRISDLVQLLDLLNETLENNLSAKASALHNMSLLNINKLNIGDVKNSGSTTVTKTLLDSLAEPFFELLADERSIDDEAELKTEMNEFLGNKNNGNAIPSEDNESFTEFRPQQDYGRLLHTFTSIKNSAPHAIFTCSEQYPWQFRAANDLSCLSFGISRNAIKALSLLDLIHPDNRDFVCNKILGTEGRDIVFTGEIVAIVQPGGSQKSGSGKNNLIWASIWAKRKNNLLVCVFEKVPCDYMDLKLNLNDFSIEDIVSNDALFKQKQSPGDDLKLSSLSMEKELSLALLPSHTNTDNDFENHDFSSNKENENIDIAPIPTKKKSVKFANEMHDVSDISLSLSKLIKDVMQGKIFEKEDKLYSVQERVANHINRRRYFTINHLSYNIPCAVSAIMLEKELKLKVHSLPYEAGLFIIDTHTLQLITFNRSIAKNMFGLHFSELAGEHIDTIIPLFSKIISYVAQKYSALDITNCRNKGLVLTEHFFRKIQAEMDGDRDAFYTSVGIDGLHRDGCSIKIDFQLRVVDPSVAFVWITHSRDVVFEDYNSNPSQLQMLNESELAFISSNSSSASSSKKSTLKINIKDLSALSKLSLDNKHMSGETITSQGTAPNSNSSQSHSSLNLHVPRTPESVRSSSNVLSPKTSNNKKHTDSKGDVETNDNENIFNDSELRNKLELANVYVKDKSQFINSGRFTVDEGLIKSMATSPISSKSASSLQLSARVPSKEISSGGSFPDLNSNISSLKNSPSELKTTFLHVPENQIGSQKRTKKFSDFVILQKMGEGAYGKVNLCLHKKKRYIVVIKMIFKERILVDTWVRDRQLGTIPSEIQIMTTLNKSPHENIMQLLDFFEDDDYYYIETPLHGETGCIDLFDLIEFKSNMTESEARLIFIQVVLGIKHLHDSNIVHRDVKDENVIVDAKGFVKLIDFGSAAYVNSGPFDVFVGTIDYAAPEVLSGEPYLGKPQDIWAIGILLYTIMFKENPFYNIDEILEAELKINNTSDASQDCIDLIKRILTKNPNKRPTIDEIVNDKWLKL</sequence>
<dbReference type="GO" id="GO:0006417">
    <property type="term" value="P:regulation of translation"/>
    <property type="evidence" value="ECO:0007669"/>
    <property type="project" value="UniProtKB-KW"/>
</dbReference>
<dbReference type="GO" id="GO:0035556">
    <property type="term" value="P:intracellular signal transduction"/>
    <property type="evidence" value="ECO:0007669"/>
    <property type="project" value="TreeGrafter"/>
</dbReference>
<evidence type="ECO:0000313" key="16">
    <source>
        <dbReference type="Proteomes" id="UP000005666"/>
    </source>
</evidence>
<feature type="region of interest" description="Disordered" evidence="13">
    <location>
        <begin position="272"/>
        <end position="294"/>
    </location>
</feature>
<dbReference type="GO" id="GO:0005524">
    <property type="term" value="F:ATP binding"/>
    <property type="evidence" value="ECO:0007669"/>
    <property type="project" value="UniProtKB-KW"/>
</dbReference>
<evidence type="ECO:0000256" key="12">
    <source>
        <dbReference type="ARBA" id="ARBA00048679"/>
    </source>
</evidence>
<dbReference type="PANTHER" id="PTHR24346:SF51">
    <property type="entry name" value="PAS DOMAIN-CONTAINING SERINE_THREONINE-PROTEIN KINASE"/>
    <property type="match status" value="1"/>
</dbReference>
<dbReference type="GO" id="GO:0005634">
    <property type="term" value="C:nucleus"/>
    <property type="evidence" value="ECO:0007669"/>
    <property type="project" value="TreeGrafter"/>
</dbReference>
<dbReference type="InterPro" id="IPR011009">
    <property type="entry name" value="Kinase-like_dom_sf"/>
</dbReference>
<keyword evidence="7" id="KW-0547">Nucleotide-binding</keyword>
<dbReference type="KEGG" id="tpf:TPHA_0H02630"/>
<feature type="compositionally biased region" description="Polar residues" evidence="13">
    <location>
        <begin position="964"/>
        <end position="977"/>
    </location>
</feature>
<evidence type="ECO:0000256" key="8">
    <source>
        <dbReference type="ARBA" id="ARBA00022777"/>
    </source>
</evidence>
<comment type="catalytic activity">
    <reaction evidence="12">
        <text>L-seryl-[protein] + ATP = O-phospho-L-seryl-[protein] + ADP + H(+)</text>
        <dbReference type="Rhea" id="RHEA:17989"/>
        <dbReference type="Rhea" id="RHEA-COMP:9863"/>
        <dbReference type="Rhea" id="RHEA-COMP:11604"/>
        <dbReference type="ChEBI" id="CHEBI:15378"/>
        <dbReference type="ChEBI" id="CHEBI:29999"/>
        <dbReference type="ChEBI" id="CHEBI:30616"/>
        <dbReference type="ChEBI" id="CHEBI:83421"/>
        <dbReference type="ChEBI" id="CHEBI:456216"/>
        <dbReference type="EC" id="2.7.11.1"/>
    </reaction>
</comment>
<dbReference type="GO" id="GO:0005829">
    <property type="term" value="C:cytosol"/>
    <property type="evidence" value="ECO:0007669"/>
    <property type="project" value="TreeGrafter"/>
</dbReference>
<dbReference type="GeneID" id="11534175"/>
<keyword evidence="9" id="KW-0067">ATP-binding</keyword>
<dbReference type="FunFam" id="1.10.510.10:FF:000320">
    <property type="entry name" value="Serine/threonine protein kinase"/>
    <property type="match status" value="1"/>
</dbReference>
<dbReference type="GO" id="GO:0060917">
    <property type="term" value="P:regulation of (1-&gt;6)-beta-D-glucan biosynthetic process"/>
    <property type="evidence" value="ECO:0007669"/>
    <property type="project" value="EnsemblFungi"/>
</dbReference>
<feature type="compositionally biased region" description="Low complexity" evidence="13">
    <location>
        <begin position="944"/>
        <end position="957"/>
    </location>
</feature>
<dbReference type="HOGENOM" id="CLU_004134_1_0_1"/>
<dbReference type="RefSeq" id="XP_003686900.1">
    <property type="nucleotide sequence ID" value="XM_003686852.1"/>
</dbReference>
<dbReference type="InterPro" id="IPR000719">
    <property type="entry name" value="Prot_kinase_dom"/>
</dbReference>
<evidence type="ECO:0000256" key="4">
    <source>
        <dbReference type="ARBA" id="ARBA00022527"/>
    </source>
</evidence>
<proteinExistence type="predicted"/>
<dbReference type="STRING" id="1071381.G8BWL5"/>
<dbReference type="eggNOG" id="KOG1152">
    <property type="taxonomic scope" value="Eukaryota"/>
</dbReference>
<feature type="compositionally biased region" description="Polar residues" evidence="13">
    <location>
        <begin position="272"/>
        <end position="282"/>
    </location>
</feature>
<feature type="domain" description="Protein kinase" evidence="14">
    <location>
        <begin position="1107"/>
        <end position="1365"/>
    </location>
</feature>